<dbReference type="GO" id="GO:0005886">
    <property type="term" value="C:plasma membrane"/>
    <property type="evidence" value="ECO:0007669"/>
    <property type="project" value="TreeGrafter"/>
</dbReference>
<dbReference type="GO" id="GO:0046677">
    <property type="term" value="P:response to antibiotic"/>
    <property type="evidence" value="ECO:0007669"/>
    <property type="project" value="InterPro"/>
</dbReference>
<dbReference type="PANTHER" id="PTHR30627:SF24">
    <property type="entry name" value="PENICILLIN-BINDING PROTEIN 4B"/>
    <property type="match status" value="1"/>
</dbReference>
<dbReference type="AlphaFoldDB" id="A0AAD1J225"/>
<dbReference type="InterPro" id="IPR001460">
    <property type="entry name" value="PCN-bd_Tpept"/>
</dbReference>
<dbReference type="Pfam" id="PF00905">
    <property type="entry name" value="Transpeptidase"/>
    <property type="match status" value="1"/>
</dbReference>
<gene>
    <name evidence="3" type="ORF">MMON_52030</name>
</gene>
<dbReference type="GO" id="GO:0071555">
    <property type="term" value="P:cell wall organization"/>
    <property type="evidence" value="ECO:0007669"/>
    <property type="project" value="TreeGrafter"/>
</dbReference>
<dbReference type="GO" id="GO:0008658">
    <property type="term" value="F:penicillin binding"/>
    <property type="evidence" value="ECO:0007669"/>
    <property type="project" value="InterPro"/>
</dbReference>
<feature type="domain" description="NTF2-like N-terminal transpeptidase" evidence="2">
    <location>
        <begin position="92"/>
        <end position="196"/>
    </location>
</feature>
<proteinExistence type="predicted"/>
<dbReference type="InterPro" id="IPR050515">
    <property type="entry name" value="Beta-lactam/transpept"/>
</dbReference>
<dbReference type="Gene3D" id="3.40.710.10">
    <property type="entry name" value="DD-peptidase/beta-lactamase superfamily"/>
    <property type="match status" value="1"/>
</dbReference>
<name>A0AAD1J225_MYCMB</name>
<accession>A0AAD1J225</accession>
<dbReference type="PANTHER" id="PTHR30627">
    <property type="entry name" value="PEPTIDOGLYCAN D,D-TRANSPEPTIDASE"/>
    <property type="match status" value="1"/>
</dbReference>
<sequence>MHRDQTQRGVGDTESVEVDRFGIEDSHPTLVEVVVFRHGDDPAASEPDTRNDYRSAFLALFGHCHDGVVKRLVLALVGALVLTLTACSSPSPADPFRAFAEALGRRDAKAAAQQTDDPGAAEPVIAAMFDGMGADAGVRVETAPVDGADTDQTLAYRWTLAPGREFGYEATGTAEQSGDAWRLGWSPALLHPDLKPGMKFQYSEDSELQTPVLDRTGQPLMTWQTVALVNLDRAHRESAAALAALLAPIEPTITPESIQAQFDTGDDQVVTVIRLREADFTPIADQLRAVPGVAVAEQGDLLTADRALSSPAMAELPKVWHDRITRTAGWSVYLVDGDGAAAQRLTATPPAPTDPVRTSLDLRLQLLAQSAVAAEPRPTMLVAISPSDGGILAAAQNEAADAQGAIAFNGLYPPGSTFKTITTAAALEAGLATPQTPVACPGRLTIENRTIPNDDEFDLGTVPLTTAFARSCNTSMAALADRLPADALSTTARAFGIGVDYVIPGLTTVTGRVPAADTAAQRVENGIGQGTVTVSPFGLAVAEASLAHGSTITPALVLGEKTTADTPPETLPPGVVEELRTMMRATVTEGTAAELADIADLGGKTGTAEFGDNTHSHGWFAGIAGDIAFATLVVGGDSSAPAITVSGNFLRPAG</sequence>
<dbReference type="Pfam" id="PF05223">
    <property type="entry name" value="MecA_N"/>
    <property type="match status" value="1"/>
</dbReference>
<organism evidence="3 4">
    <name type="scientific">Mycolicibacterium monacense</name>
    <name type="common">Mycobacterium monacense</name>
    <dbReference type="NCBI Taxonomy" id="85693"/>
    <lineage>
        <taxon>Bacteria</taxon>
        <taxon>Bacillati</taxon>
        <taxon>Actinomycetota</taxon>
        <taxon>Actinomycetes</taxon>
        <taxon>Mycobacteriales</taxon>
        <taxon>Mycobacteriaceae</taxon>
        <taxon>Mycolicibacterium</taxon>
    </lineage>
</organism>
<evidence type="ECO:0000259" key="1">
    <source>
        <dbReference type="Pfam" id="PF00905"/>
    </source>
</evidence>
<protein>
    <submittedName>
        <fullName evidence="3">Penicillin-binding protein</fullName>
    </submittedName>
</protein>
<dbReference type="Proteomes" id="UP000466039">
    <property type="component" value="Chromosome"/>
</dbReference>
<dbReference type="GO" id="GO:0071972">
    <property type="term" value="F:peptidoglycan L,D-transpeptidase activity"/>
    <property type="evidence" value="ECO:0007669"/>
    <property type="project" value="TreeGrafter"/>
</dbReference>
<keyword evidence="4" id="KW-1185">Reference proteome</keyword>
<dbReference type="InterPro" id="IPR007887">
    <property type="entry name" value="MecA_N"/>
</dbReference>
<dbReference type="InterPro" id="IPR012338">
    <property type="entry name" value="Beta-lactam/transpept-like"/>
</dbReference>
<dbReference type="EMBL" id="AP022617">
    <property type="protein sequence ID" value="BBZ63902.1"/>
    <property type="molecule type" value="Genomic_DNA"/>
</dbReference>
<evidence type="ECO:0000259" key="2">
    <source>
        <dbReference type="Pfam" id="PF05223"/>
    </source>
</evidence>
<dbReference type="SUPFAM" id="SSF56601">
    <property type="entry name" value="beta-lactamase/transpeptidase-like"/>
    <property type="match status" value="1"/>
</dbReference>
<reference evidence="3 4" key="1">
    <citation type="journal article" date="2019" name="Emerg. Microbes Infect.">
        <title>Comprehensive subspecies identification of 175 nontuberculous mycobacteria species based on 7547 genomic profiles.</title>
        <authorList>
            <person name="Matsumoto Y."/>
            <person name="Kinjo T."/>
            <person name="Motooka D."/>
            <person name="Nabeya D."/>
            <person name="Jung N."/>
            <person name="Uechi K."/>
            <person name="Horii T."/>
            <person name="Iida T."/>
            <person name="Fujita J."/>
            <person name="Nakamura S."/>
        </authorList>
    </citation>
    <scope>NUCLEOTIDE SEQUENCE [LARGE SCALE GENOMIC DNA]</scope>
    <source>
        <strain evidence="3 4">JCM 15658</strain>
    </source>
</reference>
<evidence type="ECO:0000313" key="4">
    <source>
        <dbReference type="Proteomes" id="UP000466039"/>
    </source>
</evidence>
<evidence type="ECO:0000313" key="3">
    <source>
        <dbReference type="EMBL" id="BBZ63902.1"/>
    </source>
</evidence>
<feature type="domain" description="Penicillin-binding protein transpeptidase" evidence="1">
    <location>
        <begin position="380"/>
        <end position="639"/>
    </location>
</feature>